<evidence type="ECO:0000256" key="1">
    <source>
        <dbReference type="SAM" id="MobiDB-lite"/>
    </source>
</evidence>
<dbReference type="Pfam" id="PF00702">
    <property type="entry name" value="Hydrolase"/>
    <property type="match status" value="1"/>
</dbReference>
<dbReference type="InterPro" id="IPR036412">
    <property type="entry name" value="HAD-like_sf"/>
</dbReference>
<protein>
    <submittedName>
        <fullName evidence="2">Uncharacterized protein</fullName>
    </submittedName>
</protein>
<feature type="region of interest" description="Disordered" evidence="1">
    <location>
        <begin position="214"/>
        <end position="233"/>
    </location>
</feature>
<sequence>MTATIVFDFDGTLAIGHGPVMAYAECAAPLAGAQYLERVETALAEYDAGGGGYRDGYDVVGSLAAADGVEAAALSDAYARSRDVLGTPEAPVSAVEGIDEILESLGRHARLVLATNAPAAGVYRVLDSWGVRERFDAVHFAVGKPAGLTPIIRLALEDGPVLAIGDIFEFDLAPAVALGADTALVGATASTSPESVTMRGQTIAELRPDIEAWAASAASSTPAPEGASPRLER</sequence>
<dbReference type="OrthoDB" id="3851389at2"/>
<reference evidence="2 3" key="1">
    <citation type="submission" date="2017-02" db="EMBL/GenBank/DDBJ databases">
        <authorList>
            <person name="Peterson S.W."/>
        </authorList>
    </citation>
    <scope>NUCLEOTIDE SEQUENCE [LARGE SCALE GENOMIC DNA]</scope>
    <source>
        <strain evidence="2 3">LMG 22410</strain>
    </source>
</reference>
<dbReference type="EMBL" id="FUHU01000020">
    <property type="protein sequence ID" value="SJM52338.1"/>
    <property type="molecule type" value="Genomic_DNA"/>
</dbReference>
<dbReference type="AlphaFoldDB" id="A0A1R4F8U5"/>
<accession>A0A1R4F8U5</accession>
<gene>
    <name evidence="2" type="ORF">CZ674_03140</name>
</gene>
<dbReference type="InterPro" id="IPR023214">
    <property type="entry name" value="HAD_sf"/>
</dbReference>
<proteinExistence type="predicted"/>
<organism evidence="2 3">
    <name type="scientific">Agrococcus casei LMG 22410</name>
    <dbReference type="NCBI Taxonomy" id="1255656"/>
    <lineage>
        <taxon>Bacteria</taxon>
        <taxon>Bacillati</taxon>
        <taxon>Actinomycetota</taxon>
        <taxon>Actinomycetes</taxon>
        <taxon>Micrococcales</taxon>
        <taxon>Microbacteriaceae</taxon>
        <taxon>Agrococcus</taxon>
    </lineage>
</organism>
<dbReference type="Proteomes" id="UP000195787">
    <property type="component" value="Unassembled WGS sequence"/>
</dbReference>
<name>A0A1R4F8U5_9MICO</name>
<evidence type="ECO:0000313" key="3">
    <source>
        <dbReference type="Proteomes" id="UP000195787"/>
    </source>
</evidence>
<evidence type="ECO:0000313" key="2">
    <source>
        <dbReference type="EMBL" id="SJM52338.1"/>
    </source>
</evidence>
<dbReference type="SUPFAM" id="SSF56784">
    <property type="entry name" value="HAD-like"/>
    <property type="match status" value="1"/>
</dbReference>
<keyword evidence="3" id="KW-1185">Reference proteome</keyword>
<dbReference type="Gene3D" id="3.40.50.1000">
    <property type="entry name" value="HAD superfamily/HAD-like"/>
    <property type="match status" value="1"/>
</dbReference>
<dbReference type="RefSeq" id="WP_086991087.1">
    <property type="nucleotide sequence ID" value="NZ_FUHU01000020.1"/>
</dbReference>
<dbReference type="GeneID" id="303172200"/>